<dbReference type="InterPro" id="IPR036084">
    <property type="entry name" value="Ser_inhib-like_sf"/>
</dbReference>
<comment type="caution">
    <text evidence="1">The sequence shown here is derived from an EMBL/GenBank/DDBJ whole genome shotgun (WGS) entry which is preliminary data.</text>
</comment>
<reference evidence="1 2" key="1">
    <citation type="submission" date="2023-08" db="EMBL/GenBank/DDBJ databases">
        <title>A Necator americanus chromosomal reference genome.</title>
        <authorList>
            <person name="Ilik V."/>
            <person name="Petrzelkova K.J."/>
            <person name="Pardy F."/>
            <person name="Fuh T."/>
            <person name="Niatou-Singa F.S."/>
            <person name="Gouil Q."/>
            <person name="Baker L."/>
            <person name="Ritchie M.E."/>
            <person name="Jex A.R."/>
            <person name="Gazzola D."/>
            <person name="Li H."/>
            <person name="Toshio Fujiwara R."/>
            <person name="Zhan B."/>
            <person name="Aroian R.V."/>
            <person name="Pafco B."/>
            <person name="Schwarz E.M."/>
        </authorList>
    </citation>
    <scope>NUCLEOTIDE SEQUENCE [LARGE SCALE GENOMIC DNA]</scope>
    <source>
        <strain evidence="1 2">Aroian</strain>
        <tissue evidence="1">Whole animal</tissue>
    </source>
</reference>
<proteinExistence type="predicted"/>
<gene>
    <name evidence="1" type="primary">Necator_chrI.g1381</name>
    <name evidence="1" type="ORF">RB195_005255</name>
</gene>
<dbReference type="InterPro" id="IPR002919">
    <property type="entry name" value="TIL_dom"/>
</dbReference>
<evidence type="ECO:0000313" key="2">
    <source>
        <dbReference type="Proteomes" id="UP001303046"/>
    </source>
</evidence>
<protein>
    <submittedName>
        <fullName evidence="1">Uncharacterized protein</fullName>
    </submittedName>
</protein>
<dbReference type="GO" id="GO:0004867">
    <property type="term" value="F:serine-type endopeptidase inhibitor activity"/>
    <property type="evidence" value="ECO:0007669"/>
    <property type="project" value="UniProtKB-KW"/>
</dbReference>
<dbReference type="Proteomes" id="UP001303046">
    <property type="component" value="Unassembled WGS sequence"/>
</dbReference>
<dbReference type="SUPFAM" id="SSF57567">
    <property type="entry name" value="Serine protease inhibitors"/>
    <property type="match status" value="1"/>
</dbReference>
<name>A0ABR1BQ63_NECAM</name>
<evidence type="ECO:0000313" key="1">
    <source>
        <dbReference type="EMBL" id="KAK6727452.1"/>
    </source>
</evidence>
<dbReference type="Gene3D" id="2.10.25.10">
    <property type="entry name" value="Laminin"/>
    <property type="match status" value="1"/>
</dbReference>
<dbReference type="EMBL" id="JAVFWL010000001">
    <property type="protein sequence ID" value="KAK6727452.1"/>
    <property type="molecule type" value="Genomic_DNA"/>
</dbReference>
<organism evidence="1 2">
    <name type="scientific">Necator americanus</name>
    <name type="common">Human hookworm</name>
    <dbReference type="NCBI Taxonomy" id="51031"/>
    <lineage>
        <taxon>Eukaryota</taxon>
        <taxon>Metazoa</taxon>
        <taxon>Ecdysozoa</taxon>
        <taxon>Nematoda</taxon>
        <taxon>Chromadorea</taxon>
        <taxon>Rhabditida</taxon>
        <taxon>Rhabditina</taxon>
        <taxon>Rhabditomorpha</taxon>
        <taxon>Strongyloidea</taxon>
        <taxon>Ancylostomatidae</taxon>
        <taxon>Bunostominae</taxon>
        <taxon>Necator</taxon>
    </lineage>
</organism>
<dbReference type="KEGG" id="nai:NECAME_09297"/>
<dbReference type="CTD" id="25349326"/>
<accession>A0ABR1BQ63</accession>
<dbReference type="Pfam" id="PF01826">
    <property type="entry name" value="TIL"/>
    <property type="match status" value="1"/>
</dbReference>
<sequence length="80" mass="9238">MKLLVLIFLLSITQVMAWPKRVREECPETEWYDFCFNGCEPTCYNPEPKCSKLCGWGGCTCRGGYVREDEGECILDSECR</sequence>
<keyword evidence="2" id="KW-1185">Reference proteome</keyword>
<dbReference type="CDD" id="cd19941">
    <property type="entry name" value="TIL"/>
    <property type="match status" value="1"/>
</dbReference>